<protein>
    <submittedName>
        <fullName evidence="1">DUF3303 domain-containing protein</fullName>
    </submittedName>
</protein>
<comment type="caution">
    <text evidence="1">The sequence shown here is derived from an EMBL/GenBank/DDBJ whole genome shotgun (WGS) entry which is preliminary data.</text>
</comment>
<dbReference type="Proteomes" id="UP000319829">
    <property type="component" value="Unassembled WGS sequence"/>
</dbReference>
<accession>A0A538STQ2</accession>
<dbReference type="AlphaFoldDB" id="A0A538STQ2"/>
<dbReference type="Proteomes" id="UP000317366">
    <property type="component" value="Unassembled WGS sequence"/>
</dbReference>
<name>A0A538STQ2_UNCEI</name>
<gene>
    <name evidence="1" type="ORF">E6K74_05545</name>
    <name evidence="2" type="ORF">E6K77_08695</name>
</gene>
<organism evidence="1 4">
    <name type="scientific">Eiseniibacteriota bacterium</name>
    <dbReference type="NCBI Taxonomy" id="2212470"/>
    <lineage>
        <taxon>Bacteria</taxon>
        <taxon>Candidatus Eiseniibacteriota</taxon>
    </lineage>
</organism>
<dbReference type="EMBL" id="VBOX01000087">
    <property type="protein sequence ID" value="TMQ62031.1"/>
    <property type="molecule type" value="Genomic_DNA"/>
</dbReference>
<sequence length="87" mass="10284">MVVECFKNKDPKPIYRRFRDQGRMTPEGLDYVASWIDDKLERCFQLMRTTDRALLDTWIARWSDLVDFEVYPVITSPEAVERVGPSL</sequence>
<dbReference type="EMBL" id="VBOU01000061">
    <property type="protein sequence ID" value="TMQ54644.1"/>
    <property type="molecule type" value="Genomic_DNA"/>
</dbReference>
<proteinExistence type="predicted"/>
<evidence type="ECO:0000313" key="4">
    <source>
        <dbReference type="Proteomes" id="UP000319829"/>
    </source>
</evidence>
<evidence type="ECO:0000313" key="1">
    <source>
        <dbReference type="EMBL" id="TMQ54644.1"/>
    </source>
</evidence>
<dbReference type="InterPro" id="IPR021734">
    <property type="entry name" value="DUF3303"/>
</dbReference>
<dbReference type="Pfam" id="PF11746">
    <property type="entry name" value="DUF3303"/>
    <property type="match status" value="1"/>
</dbReference>
<reference evidence="3 4" key="1">
    <citation type="journal article" date="2019" name="Nat. Microbiol.">
        <title>Mediterranean grassland soil C-N compound turnover is dependent on rainfall and depth, and is mediated by genomically divergent microorganisms.</title>
        <authorList>
            <person name="Diamond S."/>
            <person name="Andeer P.F."/>
            <person name="Li Z."/>
            <person name="Crits-Christoph A."/>
            <person name="Burstein D."/>
            <person name="Anantharaman K."/>
            <person name="Lane K.R."/>
            <person name="Thomas B.C."/>
            <person name="Pan C."/>
            <person name="Northen T.R."/>
            <person name="Banfield J.F."/>
        </authorList>
    </citation>
    <scope>NUCLEOTIDE SEQUENCE [LARGE SCALE GENOMIC DNA]</scope>
    <source>
        <strain evidence="1">WS_4</strain>
        <strain evidence="2">WS_7</strain>
    </source>
</reference>
<evidence type="ECO:0000313" key="3">
    <source>
        <dbReference type="Proteomes" id="UP000317366"/>
    </source>
</evidence>
<evidence type="ECO:0000313" key="2">
    <source>
        <dbReference type="EMBL" id="TMQ62031.1"/>
    </source>
</evidence>